<feature type="compositionally biased region" description="Low complexity" evidence="2">
    <location>
        <begin position="72"/>
        <end position="85"/>
    </location>
</feature>
<dbReference type="Pfam" id="PF01424">
    <property type="entry name" value="R3H"/>
    <property type="match status" value="1"/>
</dbReference>
<feature type="compositionally biased region" description="Low complexity" evidence="2">
    <location>
        <begin position="267"/>
        <end position="294"/>
    </location>
</feature>
<proteinExistence type="predicted"/>
<feature type="region of interest" description="Disordered" evidence="2">
    <location>
        <begin position="204"/>
        <end position="403"/>
    </location>
</feature>
<keyword evidence="1" id="KW-0597">Phosphoprotein</keyword>
<dbReference type="PROSITE" id="PS51673">
    <property type="entry name" value="SUZ"/>
    <property type="match status" value="1"/>
</dbReference>
<dbReference type="GO" id="GO:0003676">
    <property type="term" value="F:nucleic acid binding"/>
    <property type="evidence" value="ECO:0007669"/>
    <property type="project" value="UniProtKB-UniRule"/>
</dbReference>
<evidence type="ECO:0000259" key="3">
    <source>
        <dbReference type="PROSITE" id="PS51061"/>
    </source>
</evidence>
<evidence type="ECO:0000259" key="4">
    <source>
        <dbReference type="PROSITE" id="PS51673"/>
    </source>
</evidence>
<dbReference type="CDD" id="cd02642">
    <property type="entry name" value="R3H_encore_like"/>
    <property type="match status" value="1"/>
</dbReference>
<evidence type="ECO:0008006" key="6">
    <source>
        <dbReference type="Google" id="ProtNLM"/>
    </source>
</evidence>
<dbReference type="eggNOG" id="KOG2953">
    <property type="taxonomic scope" value="Eukaryota"/>
</dbReference>
<dbReference type="Pfam" id="PF12752">
    <property type="entry name" value="SUZ"/>
    <property type="match status" value="1"/>
</dbReference>
<evidence type="ECO:0000313" key="5">
    <source>
        <dbReference type="EMBL" id="ETV91864.1"/>
    </source>
</evidence>
<dbReference type="Gene3D" id="3.30.1370.50">
    <property type="entry name" value="R3H-like domain"/>
    <property type="match status" value="1"/>
</dbReference>
<accession>A0A024TCX5</accession>
<feature type="domain" description="SUZ" evidence="4">
    <location>
        <begin position="189"/>
        <end position="263"/>
    </location>
</feature>
<reference evidence="5" key="1">
    <citation type="submission" date="2013-12" db="EMBL/GenBank/DDBJ databases">
        <title>The Genome Sequence of Aphanomyces invadans NJM9701.</title>
        <authorList>
            <consortium name="The Broad Institute Genomics Platform"/>
            <person name="Russ C."/>
            <person name="Tyler B."/>
            <person name="van West P."/>
            <person name="Dieguez-Uribeondo J."/>
            <person name="Young S.K."/>
            <person name="Zeng Q."/>
            <person name="Gargeya S."/>
            <person name="Fitzgerald M."/>
            <person name="Abouelleil A."/>
            <person name="Alvarado L."/>
            <person name="Chapman S.B."/>
            <person name="Gainer-Dewar J."/>
            <person name="Goldberg J."/>
            <person name="Griggs A."/>
            <person name="Gujja S."/>
            <person name="Hansen M."/>
            <person name="Howarth C."/>
            <person name="Imamovic A."/>
            <person name="Ireland A."/>
            <person name="Larimer J."/>
            <person name="McCowan C."/>
            <person name="Murphy C."/>
            <person name="Pearson M."/>
            <person name="Poon T.W."/>
            <person name="Priest M."/>
            <person name="Roberts A."/>
            <person name="Saif S."/>
            <person name="Shea T."/>
            <person name="Sykes S."/>
            <person name="Wortman J."/>
            <person name="Nusbaum C."/>
            <person name="Birren B."/>
        </authorList>
    </citation>
    <scope>NUCLEOTIDE SEQUENCE [LARGE SCALE GENOMIC DNA]</scope>
    <source>
        <strain evidence="5">NJM9701</strain>
    </source>
</reference>
<evidence type="ECO:0000256" key="2">
    <source>
        <dbReference type="SAM" id="MobiDB-lite"/>
    </source>
</evidence>
<dbReference type="InterPro" id="IPR024771">
    <property type="entry name" value="SUZ"/>
</dbReference>
<dbReference type="GeneID" id="20090733"/>
<dbReference type="OrthoDB" id="79814at2759"/>
<protein>
    <recommendedName>
        <fullName evidence="6">SUZ domain-containing protein</fullName>
    </recommendedName>
</protein>
<feature type="compositionally biased region" description="Basic residues" evidence="2">
    <location>
        <begin position="217"/>
        <end position="233"/>
    </location>
</feature>
<organism evidence="5">
    <name type="scientific">Aphanomyces invadans</name>
    <dbReference type="NCBI Taxonomy" id="157072"/>
    <lineage>
        <taxon>Eukaryota</taxon>
        <taxon>Sar</taxon>
        <taxon>Stramenopiles</taxon>
        <taxon>Oomycota</taxon>
        <taxon>Saprolegniomycetes</taxon>
        <taxon>Saprolegniales</taxon>
        <taxon>Verrucalvaceae</taxon>
        <taxon>Aphanomyces</taxon>
    </lineage>
</organism>
<dbReference type="SUPFAM" id="SSF82708">
    <property type="entry name" value="R3H domain"/>
    <property type="match status" value="1"/>
</dbReference>
<feature type="region of interest" description="Disordered" evidence="2">
    <location>
        <begin position="40"/>
        <end position="85"/>
    </location>
</feature>
<gene>
    <name evidence="5" type="ORF">H310_13683</name>
</gene>
<dbReference type="EMBL" id="KI914006">
    <property type="protein sequence ID" value="ETV91864.1"/>
    <property type="molecule type" value="Genomic_DNA"/>
</dbReference>
<dbReference type="InterPro" id="IPR001374">
    <property type="entry name" value="R3H_dom"/>
</dbReference>
<dbReference type="InterPro" id="IPR051937">
    <property type="entry name" value="R3H_domain_containing"/>
</dbReference>
<dbReference type="VEuPathDB" id="FungiDB:H310_13683"/>
<sequence length="403" mass="44319">MSSKGIAVDGDDWDQAEVEMSRKLSEMQIRGQALPATALHTPETWAPPPSSSQMVHVPPPPPALDAKHQQYPPASSYTTSSSVSSPVSRATATAVSLLSPLDPVLVAALENPRERLTLLQFEDQIVAFLKSPREYELVLPSLSSYHRLIVHRLADRCHLEHQTADYYHATGYDPNAARVVTLYKTPRCAVPSILLIDLAAEAAPPTHHTPSHPPKIMSRKKGAGSSHKHHHKTAPSTSGDARSMQDREKAYAEARARIFGDGGQDKPASSPAPSSSEASQPAKAPLTRPSSHQPHGSHHHHQDWKQSKAQYRDRQKEMNDPDFTRHHQPRSAYVYGAPPPHGYGTRYTNDLYTSHAPPFQGDGYYRQQPAARTFQPRPAFAQPPTARNGPASYSMDTDFPPLG</sequence>
<dbReference type="RefSeq" id="XP_008879501.1">
    <property type="nucleotide sequence ID" value="XM_008881279.1"/>
</dbReference>
<dbReference type="PANTHER" id="PTHR15672">
    <property type="entry name" value="CAMP-REGULATED PHOSPHOPROTEIN 21 RELATED R3H DOMAIN CONTAINING PROTEIN"/>
    <property type="match status" value="1"/>
</dbReference>
<dbReference type="SMART" id="SM00393">
    <property type="entry name" value="R3H"/>
    <property type="match status" value="1"/>
</dbReference>
<dbReference type="AlphaFoldDB" id="A0A024TCX5"/>
<dbReference type="InterPro" id="IPR036867">
    <property type="entry name" value="R3H_dom_sf"/>
</dbReference>
<dbReference type="PANTHER" id="PTHR15672:SF8">
    <property type="entry name" value="PROTEIN ENCORE"/>
    <property type="match status" value="1"/>
</dbReference>
<evidence type="ECO:0000256" key="1">
    <source>
        <dbReference type="ARBA" id="ARBA00022553"/>
    </source>
</evidence>
<feature type="domain" description="R3H" evidence="3">
    <location>
        <begin position="115"/>
        <end position="186"/>
    </location>
</feature>
<dbReference type="STRING" id="157072.A0A024TCX5"/>
<name>A0A024TCX5_9STRA</name>
<dbReference type="PROSITE" id="PS51061">
    <property type="entry name" value="R3H"/>
    <property type="match status" value="1"/>
</dbReference>
<feature type="compositionally biased region" description="Basic and acidic residues" evidence="2">
    <location>
        <begin position="303"/>
        <end position="325"/>
    </location>
</feature>
<feature type="compositionally biased region" description="Basic and acidic residues" evidence="2">
    <location>
        <begin position="243"/>
        <end position="258"/>
    </location>
</feature>